<feature type="transmembrane region" description="Helical" evidence="1">
    <location>
        <begin position="6"/>
        <end position="25"/>
    </location>
</feature>
<keyword evidence="4" id="KW-1185">Reference proteome</keyword>
<comment type="caution">
    <text evidence="3">The sequence shown here is derived from an EMBL/GenBank/DDBJ whole genome shotgun (WGS) entry which is preliminary data.</text>
</comment>
<evidence type="ECO:0000256" key="1">
    <source>
        <dbReference type="SAM" id="Phobius"/>
    </source>
</evidence>
<evidence type="ECO:0000313" key="4">
    <source>
        <dbReference type="Proteomes" id="UP001269819"/>
    </source>
</evidence>
<dbReference type="Proteomes" id="UP001269819">
    <property type="component" value="Unassembled WGS sequence"/>
</dbReference>
<accession>A0ABU3VWU3</accession>
<keyword evidence="1" id="KW-1133">Transmembrane helix</keyword>
<keyword evidence="1" id="KW-0812">Transmembrane</keyword>
<proteinExistence type="predicted"/>
<feature type="domain" description="DUF2489" evidence="2">
    <location>
        <begin position="19"/>
        <end position="146"/>
    </location>
</feature>
<dbReference type="Pfam" id="PF10675">
    <property type="entry name" value="DUF2489"/>
    <property type="match status" value="1"/>
</dbReference>
<reference evidence="3 4" key="1">
    <citation type="submission" date="2023-10" db="EMBL/GenBank/DDBJ databases">
        <title>Characteristics and mechanism of a salt-tolerant marine origin heterotrophic nitrifying- aerobic denitrifying bacteria Marinobacter xestospongiae HN1.</title>
        <authorList>
            <person name="Qi R."/>
        </authorList>
    </citation>
    <scope>NUCLEOTIDE SEQUENCE [LARGE SCALE GENOMIC DNA]</scope>
    <source>
        <strain evidence="3 4">HN1</strain>
    </source>
</reference>
<evidence type="ECO:0000259" key="2">
    <source>
        <dbReference type="Pfam" id="PF10675"/>
    </source>
</evidence>
<dbReference type="RefSeq" id="WP_316973452.1">
    <property type="nucleotide sequence ID" value="NZ_JAWIIJ010000005.1"/>
</dbReference>
<dbReference type="InterPro" id="IPR019617">
    <property type="entry name" value="DUF2489"/>
</dbReference>
<gene>
    <name evidence="3" type="ORF">RYS15_08615</name>
</gene>
<name>A0ABU3VWU3_9GAMM</name>
<dbReference type="EMBL" id="JAWIIJ010000005">
    <property type="protein sequence ID" value="MDV2078745.1"/>
    <property type="molecule type" value="Genomic_DNA"/>
</dbReference>
<keyword evidence="1" id="KW-0472">Membrane</keyword>
<organism evidence="3 4">
    <name type="scientific">Marinobacter xestospongiae</name>
    <dbReference type="NCBI Taxonomy" id="994319"/>
    <lineage>
        <taxon>Bacteria</taxon>
        <taxon>Pseudomonadati</taxon>
        <taxon>Pseudomonadota</taxon>
        <taxon>Gammaproteobacteria</taxon>
        <taxon>Pseudomonadales</taxon>
        <taxon>Marinobacteraceae</taxon>
        <taxon>Marinobacter</taxon>
    </lineage>
</organism>
<evidence type="ECO:0000313" key="3">
    <source>
        <dbReference type="EMBL" id="MDV2078745.1"/>
    </source>
</evidence>
<sequence>MPAWLQWSLIVAGLIASALLVLFIVRQWRILRRARARERSQAAFHAQRRESIVDSLQVLAMAIEQDQVEYSEACLRIKGLLELVAPELLTQPPYQVFQDVHDQISHMPTHQARQDTDRKFVRKMDKERFAVEQQHADAIRRAATALRQHTF</sequence>
<protein>
    <submittedName>
        <fullName evidence="3">DUF2489 domain-containing protein</fullName>
    </submittedName>
</protein>